<dbReference type="RefSeq" id="WP_146262510.1">
    <property type="nucleotide sequence ID" value="NZ_SELG01000035.1"/>
</dbReference>
<accession>A0A563D9G8</accession>
<keyword evidence="2" id="KW-1185">Reference proteome</keyword>
<name>A0A563D9G8_9FLAO</name>
<sequence length="593" mass="64496">MKLKIQLIIGIIFIQINLFSQVGIGIDNPNPHSLLEVYSQNAGILIPRLTEQQRNSLTSSNSTEINLTDTDNSLLIYNTTENCFNYWNSSETEWKSLCGVKGKAKFTINCKDIVINGVYIEGNNLTDSDYISVPVNITKPGTYNIKIITDNNYSFQAEGVFDYIGSYTIKVMGMGTPLKKGENLLTIKSQDLDISCDTAKTISVLPALANVNIQCSTVIVDGVYVVKKPLTETNTIALNVSTTNEGSWEITSNTVNGISFSGSGNFSAAGTYPVTLQGNGTPIESGEYTFKLNASGNGSITNCDFKVKIAVRSMKVLGLGNNTTDGVWNIAGNQKFGGVTNFTYGSLMETDKHFGNNQQATFPVESITMLPLYGESPDLAGTIQSFNPDVIVAEYNFLSGASTSAATVNNIQALVNFVNSGGALVLCMDGDGPTAVRNQNALSITKSIFNDENITVNGLTTARQFLFASANNKIIDGYFFNLLNHNLGSDGGNNFSFTNLPPEKTDYIAYAGSTASNDYISFKHKNKGYLFVGDGAPFSNRYGNIAPYNYPLKFDSSFNPLVNVYSTPPSVNSYFYLNVMAWAFNWAQKHKIQ</sequence>
<proteinExistence type="predicted"/>
<evidence type="ECO:0000313" key="2">
    <source>
        <dbReference type="Proteomes" id="UP000319499"/>
    </source>
</evidence>
<comment type="caution">
    <text evidence="1">The sequence shown here is derived from an EMBL/GenBank/DDBJ whole genome shotgun (WGS) entry which is preliminary data.</text>
</comment>
<protein>
    <submittedName>
        <fullName evidence="1">Uncharacterized protein</fullName>
    </submittedName>
</protein>
<gene>
    <name evidence="1" type="ORF">ETU09_09915</name>
</gene>
<dbReference type="Proteomes" id="UP000319499">
    <property type="component" value="Unassembled WGS sequence"/>
</dbReference>
<reference evidence="1 2" key="1">
    <citation type="submission" date="2019-02" db="EMBL/GenBank/DDBJ databases">
        <title>Apibacter muscae sp. nov.: a novel member of the house fly microbiota.</title>
        <authorList>
            <person name="Park R."/>
        </authorList>
    </citation>
    <scope>NUCLEOTIDE SEQUENCE [LARGE SCALE GENOMIC DNA]</scope>
    <source>
        <strain evidence="1 2">AL1</strain>
    </source>
</reference>
<dbReference type="EMBL" id="SELH01000025">
    <property type="protein sequence ID" value="TWP26860.1"/>
    <property type="molecule type" value="Genomic_DNA"/>
</dbReference>
<evidence type="ECO:0000313" key="1">
    <source>
        <dbReference type="EMBL" id="TWP26860.1"/>
    </source>
</evidence>
<organism evidence="1 2">
    <name type="scientific">Apibacter muscae</name>
    <dbReference type="NCBI Taxonomy" id="2509004"/>
    <lineage>
        <taxon>Bacteria</taxon>
        <taxon>Pseudomonadati</taxon>
        <taxon>Bacteroidota</taxon>
        <taxon>Flavobacteriia</taxon>
        <taxon>Flavobacteriales</taxon>
        <taxon>Weeksellaceae</taxon>
        <taxon>Apibacter</taxon>
    </lineage>
</organism>
<dbReference type="AlphaFoldDB" id="A0A563D9G8"/>
<dbReference type="OrthoDB" id="1377352at2"/>